<organism evidence="11 12">
    <name type="scientific">Vibrio casei</name>
    <dbReference type="NCBI Taxonomy" id="673372"/>
    <lineage>
        <taxon>Bacteria</taxon>
        <taxon>Pseudomonadati</taxon>
        <taxon>Pseudomonadota</taxon>
        <taxon>Gammaproteobacteria</taxon>
        <taxon>Vibrionales</taxon>
        <taxon>Vibrionaceae</taxon>
        <taxon>Vibrio</taxon>
    </lineage>
</organism>
<dbReference type="GeneID" id="303187649"/>
<dbReference type="OrthoDB" id="9801783at2"/>
<keyword evidence="9 10" id="KW-0170">Cobalt</keyword>
<dbReference type="GO" id="GO:0008615">
    <property type="term" value="P:pyridoxine biosynthetic process"/>
    <property type="evidence" value="ECO:0007669"/>
    <property type="project" value="UniProtKB-UniRule"/>
</dbReference>
<feature type="binding site" evidence="10">
    <location>
        <position position="284"/>
    </location>
    <ligand>
        <name>substrate</name>
    </ligand>
</feature>
<comment type="pathway">
    <text evidence="10">Cofactor biosynthesis; pyridoxine 5'-phosphate biosynthesis; pyridoxine 5'-phosphate from D-erythrose 4-phosphate: step 4/5.</text>
</comment>
<dbReference type="GO" id="GO:0042823">
    <property type="term" value="P:pyridoxal phosphate biosynthetic process"/>
    <property type="evidence" value="ECO:0007669"/>
    <property type="project" value="UniProtKB-UniRule"/>
</dbReference>
<feature type="binding site" evidence="10">
    <location>
        <position position="211"/>
    </location>
    <ligand>
        <name>a divalent metal cation</name>
        <dbReference type="ChEBI" id="CHEBI:60240"/>
        <note>ligand shared between dimeric partners</note>
    </ligand>
</feature>
<comment type="subunit">
    <text evidence="10">Homodimer.</text>
</comment>
<dbReference type="InterPro" id="IPR005255">
    <property type="entry name" value="PdxA_fam"/>
</dbReference>
<keyword evidence="3 10" id="KW-0862">Zinc</keyword>
<dbReference type="PANTHER" id="PTHR30004">
    <property type="entry name" value="4-HYDROXYTHREONINE-4-PHOSPHATE DEHYDROGENASE"/>
    <property type="match status" value="1"/>
</dbReference>
<evidence type="ECO:0000256" key="7">
    <source>
        <dbReference type="ARBA" id="ARBA00023027"/>
    </source>
</evidence>
<evidence type="ECO:0000313" key="11">
    <source>
        <dbReference type="EMBL" id="RCS72464.1"/>
    </source>
</evidence>
<evidence type="ECO:0000256" key="2">
    <source>
        <dbReference type="ARBA" id="ARBA00022723"/>
    </source>
</evidence>
<feature type="binding site" evidence="10">
    <location>
        <position position="166"/>
    </location>
    <ligand>
        <name>a divalent metal cation</name>
        <dbReference type="ChEBI" id="CHEBI:60240"/>
        <note>ligand shared between dimeric partners</note>
    </ligand>
</feature>
<feature type="binding site" evidence="10">
    <location>
        <position position="293"/>
    </location>
    <ligand>
        <name>substrate</name>
    </ligand>
</feature>
<dbReference type="EC" id="1.1.1.262" evidence="10"/>
<keyword evidence="5 10" id="KW-0521">NADP</keyword>
<evidence type="ECO:0000256" key="8">
    <source>
        <dbReference type="ARBA" id="ARBA00023096"/>
    </source>
</evidence>
<evidence type="ECO:0000256" key="3">
    <source>
        <dbReference type="ARBA" id="ARBA00022833"/>
    </source>
</evidence>
<protein>
    <recommendedName>
        <fullName evidence="10">4-hydroxythreonine-4-phosphate dehydrogenase</fullName>
        <ecNumber evidence="10">1.1.1.262</ecNumber>
    </recommendedName>
    <alternativeName>
        <fullName evidence="10">4-(phosphohydroxy)-L-threonine dehydrogenase</fullName>
    </alternativeName>
</protein>
<comment type="cofactor">
    <cofactor evidence="10">
        <name>Zn(2+)</name>
        <dbReference type="ChEBI" id="CHEBI:29105"/>
    </cofactor>
    <cofactor evidence="10">
        <name>Mg(2+)</name>
        <dbReference type="ChEBI" id="CHEBI:18420"/>
    </cofactor>
    <cofactor evidence="10">
        <name>Co(2+)</name>
        <dbReference type="ChEBI" id="CHEBI:48828"/>
    </cofactor>
    <text evidence="10">Binds 1 divalent metal cation per subunit. Can use ions such as Zn(2+), Mg(2+) or Co(2+).</text>
</comment>
<dbReference type="GO" id="GO:0000287">
    <property type="term" value="F:magnesium ion binding"/>
    <property type="evidence" value="ECO:0007669"/>
    <property type="project" value="UniProtKB-UniRule"/>
</dbReference>
<dbReference type="GO" id="GO:0008270">
    <property type="term" value="F:zinc ion binding"/>
    <property type="evidence" value="ECO:0007669"/>
    <property type="project" value="UniProtKB-UniRule"/>
</dbReference>
<feature type="binding site" evidence="10">
    <location>
        <position position="275"/>
    </location>
    <ligand>
        <name>substrate</name>
    </ligand>
</feature>
<evidence type="ECO:0000313" key="12">
    <source>
        <dbReference type="Proteomes" id="UP000252479"/>
    </source>
</evidence>
<proteinExistence type="inferred from homology"/>
<keyword evidence="7 10" id="KW-0520">NAD</keyword>
<comment type="miscellaneous">
    <text evidence="10">The active site is located at the dimer interface.</text>
</comment>
<dbReference type="Pfam" id="PF04166">
    <property type="entry name" value="PdxA"/>
    <property type="match status" value="1"/>
</dbReference>
<dbReference type="GO" id="GO:0050570">
    <property type="term" value="F:4-hydroxythreonine-4-phosphate dehydrogenase activity"/>
    <property type="evidence" value="ECO:0007669"/>
    <property type="project" value="UniProtKB-UniRule"/>
</dbReference>
<dbReference type="UniPathway" id="UPA00244">
    <property type="reaction ID" value="UER00312"/>
</dbReference>
<evidence type="ECO:0000256" key="4">
    <source>
        <dbReference type="ARBA" id="ARBA00022842"/>
    </source>
</evidence>
<dbReference type="HAMAP" id="MF_00536">
    <property type="entry name" value="PdxA"/>
    <property type="match status" value="1"/>
</dbReference>
<dbReference type="PANTHER" id="PTHR30004:SF5">
    <property type="entry name" value="4-HYDROXYTHREONINE-4-PHOSPHATE DEHYDROGENASE"/>
    <property type="match status" value="1"/>
</dbReference>
<dbReference type="GO" id="GO:0051287">
    <property type="term" value="F:NAD binding"/>
    <property type="evidence" value="ECO:0007669"/>
    <property type="project" value="InterPro"/>
</dbReference>
<dbReference type="GO" id="GO:0050897">
    <property type="term" value="F:cobalt ion binding"/>
    <property type="evidence" value="ECO:0007669"/>
    <property type="project" value="UniProtKB-UniRule"/>
</dbReference>
<dbReference type="GO" id="GO:0005737">
    <property type="term" value="C:cytoplasm"/>
    <property type="evidence" value="ECO:0007669"/>
    <property type="project" value="UniProtKB-SubCell"/>
</dbReference>
<keyword evidence="4 10" id="KW-0460">Magnesium</keyword>
<keyword evidence="12" id="KW-1185">Reference proteome</keyword>
<reference evidence="11 12" key="1">
    <citation type="journal article" date="2017" name="Elife">
        <title>Extensive horizontal gene transfer in cheese-associated bacteria.</title>
        <authorList>
            <person name="Bonham K.S."/>
            <person name="Wolfe B.E."/>
            <person name="Dutton R.J."/>
        </authorList>
    </citation>
    <scope>NUCLEOTIDE SEQUENCE [LARGE SCALE GENOMIC DNA]</scope>
    <source>
        <strain evidence="11 12">JB196</strain>
    </source>
</reference>
<sequence length="341" mass="36976">MTKVKRIVITAGEPAGIGPDLVLALSQYEWPHQLIVCADKTMLTERANQLGINIQLLDYDVNTSPKTVQQGQLTVEHIPVNEPVIAGILNEANGHYVLKTLERACQGSISGEFDALVTGPVHKGVINRAGVAFSGHTEFFAEQSKTPLVVMMLATEGLRVALVTTHIPLAYVSQAVTSERLESIIRILHDDLVNKFGIETPRIYVCGLNPHAGEDGCLGHEEIETITPTLTRMREQNGMNLIGPLPADTIFNAKYLEQADAVLAMYHDQGLPVLKYKGFGNSVNITLGLPFIRTSVDHGTALDLAGTGNADIGSFLTAITHALELAESSKQPEQKQKESKQ</sequence>
<evidence type="ECO:0000256" key="10">
    <source>
        <dbReference type="HAMAP-Rule" id="MF_00536"/>
    </source>
</evidence>
<evidence type="ECO:0000256" key="9">
    <source>
        <dbReference type="ARBA" id="ARBA00023285"/>
    </source>
</evidence>
<keyword evidence="8 10" id="KW-0664">Pyridoxine biosynthesis</keyword>
<dbReference type="SUPFAM" id="SSF53659">
    <property type="entry name" value="Isocitrate/Isopropylmalate dehydrogenase-like"/>
    <property type="match status" value="1"/>
</dbReference>
<gene>
    <name evidence="10 11" type="primary">pdxA</name>
    <name evidence="11" type="ORF">CIK83_01895</name>
</gene>
<feature type="binding site" evidence="10">
    <location>
        <position position="267"/>
    </location>
    <ligand>
        <name>a divalent metal cation</name>
        <dbReference type="ChEBI" id="CHEBI:60240"/>
        <note>ligand shared between dimeric partners</note>
    </ligand>
</feature>
<comment type="similarity">
    <text evidence="10">Belongs to the PdxA family.</text>
</comment>
<comment type="subcellular location">
    <subcellularLocation>
        <location evidence="10">Cytoplasm</location>
    </subcellularLocation>
</comment>
<accession>A0A368LKN5</accession>
<dbReference type="Gene3D" id="3.40.718.10">
    <property type="entry name" value="Isopropylmalate Dehydrogenase"/>
    <property type="match status" value="1"/>
</dbReference>
<name>A0A368LKN5_9VIBR</name>
<keyword evidence="1 10" id="KW-0963">Cytoplasm</keyword>
<dbReference type="RefSeq" id="WP_086962012.1">
    <property type="nucleotide sequence ID" value="NZ_AP018680.1"/>
</dbReference>
<comment type="function">
    <text evidence="10">Catalyzes the NAD(P)-dependent oxidation of 4-(phosphooxy)-L-threonine (HTP) into 2-amino-3-oxo-4-(phosphooxy)butyric acid which spontaneously decarboxylates to form 3-amino-2-oxopropyl phosphate (AHAP).</text>
</comment>
<comment type="catalytic activity">
    <reaction evidence="10">
        <text>4-(phosphooxy)-L-threonine + NAD(+) = 3-amino-2-oxopropyl phosphate + CO2 + NADH</text>
        <dbReference type="Rhea" id="RHEA:32275"/>
        <dbReference type="ChEBI" id="CHEBI:16526"/>
        <dbReference type="ChEBI" id="CHEBI:57279"/>
        <dbReference type="ChEBI" id="CHEBI:57540"/>
        <dbReference type="ChEBI" id="CHEBI:57945"/>
        <dbReference type="ChEBI" id="CHEBI:58452"/>
        <dbReference type="EC" id="1.1.1.262"/>
    </reaction>
</comment>
<evidence type="ECO:0000256" key="1">
    <source>
        <dbReference type="ARBA" id="ARBA00022490"/>
    </source>
</evidence>
<keyword evidence="6 10" id="KW-0560">Oxidoreductase</keyword>
<evidence type="ECO:0000256" key="5">
    <source>
        <dbReference type="ARBA" id="ARBA00022857"/>
    </source>
</evidence>
<feature type="binding site" evidence="10">
    <location>
        <position position="136"/>
    </location>
    <ligand>
        <name>substrate</name>
    </ligand>
</feature>
<comment type="caution">
    <text evidence="11">The sequence shown here is derived from an EMBL/GenBank/DDBJ whole genome shotgun (WGS) entry which is preliminary data.</text>
</comment>
<dbReference type="InterPro" id="IPR037510">
    <property type="entry name" value="PdxA"/>
</dbReference>
<dbReference type="EMBL" id="QPGL01000001">
    <property type="protein sequence ID" value="RCS72464.1"/>
    <property type="molecule type" value="Genomic_DNA"/>
</dbReference>
<evidence type="ECO:0000256" key="6">
    <source>
        <dbReference type="ARBA" id="ARBA00023002"/>
    </source>
</evidence>
<dbReference type="Proteomes" id="UP000252479">
    <property type="component" value="Unassembled WGS sequence"/>
</dbReference>
<feature type="binding site" evidence="10">
    <location>
        <position position="137"/>
    </location>
    <ligand>
        <name>substrate</name>
    </ligand>
</feature>
<dbReference type="AlphaFoldDB" id="A0A368LKN5"/>
<dbReference type="NCBIfam" id="TIGR00557">
    <property type="entry name" value="pdxA"/>
    <property type="match status" value="1"/>
</dbReference>
<keyword evidence="2 10" id="KW-0479">Metal-binding</keyword>